<evidence type="ECO:0000313" key="3">
    <source>
        <dbReference type="Proteomes" id="UP000886822"/>
    </source>
</evidence>
<dbReference type="InterPro" id="IPR001387">
    <property type="entry name" value="Cro/C1-type_HTH"/>
</dbReference>
<reference evidence="2" key="2">
    <citation type="submission" date="2021-04" db="EMBL/GenBank/DDBJ databases">
        <authorList>
            <person name="Gilroy R."/>
        </authorList>
    </citation>
    <scope>NUCLEOTIDE SEQUENCE</scope>
    <source>
        <strain evidence="2">CHK173-259</strain>
    </source>
</reference>
<dbReference type="InterPro" id="IPR010982">
    <property type="entry name" value="Lambda_DNA-bd_dom_sf"/>
</dbReference>
<evidence type="ECO:0000313" key="2">
    <source>
        <dbReference type="EMBL" id="HIW72671.1"/>
    </source>
</evidence>
<dbReference type="AlphaFoldDB" id="A0A9D1U5E2"/>
<dbReference type="SMART" id="SM00530">
    <property type="entry name" value="HTH_XRE"/>
    <property type="match status" value="1"/>
</dbReference>
<sequence>MTTYQRIKKLASQRHLSIAELERTLKLSNGSISKWDKSMPNSKYLAIVADYFSVSTDYLLGRTDIPSFSASDEQDIQKTVNDMIKGLSNKESLAFLKNGNEEIGETDAELLRASLETVARQSLLLSRQRSKKNNDNK</sequence>
<dbReference type="GO" id="GO:0003677">
    <property type="term" value="F:DNA binding"/>
    <property type="evidence" value="ECO:0007669"/>
    <property type="project" value="InterPro"/>
</dbReference>
<name>A0A9D1U5E2_9LACO</name>
<dbReference type="Proteomes" id="UP000886822">
    <property type="component" value="Unassembled WGS sequence"/>
</dbReference>
<dbReference type="PROSITE" id="PS50943">
    <property type="entry name" value="HTH_CROC1"/>
    <property type="match status" value="1"/>
</dbReference>
<dbReference type="Gene3D" id="1.10.260.40">
    <property type="entry name" value="lambda repressor-like DNA-binding domains"/>
    <property type="match status" value="1"/>
</dbReference>
<protein>
    <submittedName>
        <fullName evidence="2">Helix-turn-helix domain-containing protein</fullName>
    </submittedName>
</protein>
<comment type="caution">
    <text evidence="2">The sequence shown here is derived from an EMBL/GenBank/DDBJ whole genome shotgun (WGS) entry which is preliminary data.</text>
</comment>
<reference evidence="2" key="1">
    <citation type="journal article" date="2021" name="PeerJ">
        <title>Extensive microbial diversity within the chicken gut microbiome revealed by metagenomics and culture.</title>
        <authorList>
            <person name="Gilroy R."/>
            <person name="Ravi A."/>
            <person name="Getino M."/>
            <person name="Pursley I."/>
            <person name="Horton D.L."/>
            <person name="Alikhan N.F."/>
            <person name="Baker D."/>
            <person name="Gharbi K."/>
            <person name="Hall N."/>
            <person name="Watson M."/>
            <person name="Adriaenssens E.M."/>
            <person name="Foster-Nyarko E."/>
            <person name="Jarju S."/>
            <person name="Secka A."/>
            <person name="Antonio M."/>
            <person name="Oren A."/>
            <person name="Chaudhuri R.R."/>
            <person name="La Ragione R."/>
            <person name="Hildebrand F."/>
            <person name="Pallen M.J."/>
        </authorList>
    </citation>
    <scope>NUCLEOTIDE SEQUENCE</scope>
    <source>
        <strain evidence="2">CHK173-259</strain>
    </source>
</reference>
<accession>A0A9D1U5E2</accession>
<dbReference type="EMBL" id="DXGJ01000065">
    <property type="protein sequence ID" value="HIW72671.1"/>
    <property type="molecule type" value="Genomic_DNA"/>
</dbReference>
<feature type="domain" description="HTH cro/C1-type" evidence="1">
    <location>
        <begin position="7"/>
        <end position="59"/>
    </location>
</feature>
<dbReference type="CDD" id="cd00093">
    <property type="entry name" value="HTH_XRE"/>
    <property type="match status" value="1"/>
</dbReference>
<organism evidence="2 3">
    <name type="scientific">Candidatus Levilactobacillus faecigallinarum</name>
    <dbReference type="NCBI Taxonomy" id="2838638"/>
    <lineage>
        <taxon>Bacteria</taxon>
        <taxon>Bacillati</taxon>
        <taxon>Bacillota</taxon>
        <taxon>Bacilli</taxon>
        <taxon>Lactobacillales</taxon>
        <taxon>Lactobacillaceae</taxon>
        <taxon>Levilactobacillus</taxon>
    </lineage>
</organism>
<dbReference type="SUPFAM" id="SSF47413">
    <property type="entry name" value="lambda repressor-like DNA-binding domains"/>
    <property type="match status" value="1"/>
</dbReference>
<gene>
    <name evidence="2" type="ORF">H9875_08620</name>
</gene>
<evidence type="ECO:0000259" key="1">
    <source>
        <dbReference type="PROSITE" id="PS50943"/>
    </source>
</evidence>
<proteinExistence type="predicted"/>